<protein>
    <recommendedName>
        <fullName evidence="4">DUF4367 domain-containing protein</fullName>
    </recommendedName>
</protein>
<dbReference type="KEGG" id="psyo:PB01_13305"/>
<proteinExistence type="predicted"/>
<dbReference type="AlphaFoldDB" id="A0A5J6SU01"/>
<keyword evidence="3" id="KW-1185">Reference proteome</keyword>
<dbReference type="RefSeq" id="WP_151700640.1">
    <property type="nucleotide sequence ID" value="NZ_CP031223.1"/>
</dbReference>
<accession>A0A5J6SU01</accession>
<name>A0A5J6SU01_9BACI</name>
<evidence type="ECO:0000256" key="1">
    <source>
        <dbReference type="SAM" id="SignalP"/>
    </source>
</evidence>
<dbReference type="EMBL" id="CP031223">
    <property type="protein sequence ID" value="QFF99737.1"/>
    <property type="molecule type" value="Genomic_DNA"/>
</dbReference>
<dbReference type="Proteomes" id="UP000325517">
    <property type="component" value="Chromosome"/>
</dbReference>
<gene>
    <name evidence="2" type="ORF">PB01_13305</name>
</gene>
<evidence type="ECO:0008006" key="4">
    <source>
        <dbReference type="Google" id="ProtNLM"/>
    </source>
</evidence>
<dbReference type="OrthoDB" id="2450230at2"/>
<evidence type="ECO:0000313" key="3">
    <source>
        <dbReference type="Proteomes" id="UP000325517"/>
    </source>
</evidence>
<dbReference type="PROSITE" id="PS51257">
    <property type="entry name" value="PROKAR_LIPOPROTEIN"/>
    <property type="match status" value="1"/>
</dbReference>
<sequence>MTRHWMRLCIVSLAVILLVGCSSVEEQATDGIENAKIVFQGDAEKANEKVGNLKVFLPTGFAIENASDQTNILLSKGKDSYILFVNPNELPGSRLYYDLMIADTNLKIVEKNTFEQNGRFGFATIIQNSEDNFELITSIGGIKLTTISKQHNIALNLEHMMKIVRSISTN</sequence>
<organism evidence="2 3">
    <name type="scientific">Psychrobacillus glaciei</name>
    <dbReference type="NCBI Taxonomy" id="2283160"/>
    <lineage>
        <taxon>Bacteria</taxon>
        <taxon>Bacillati</taxon>
        <taxon>Bacillota</taxon>
        <taxon>Bacilli</taxon>
        <taxon>Bacillales</taxon>
        <taxon>Bacillaceae</taxon>
        <taxon>Psychrobacillus</taxon>
    </lineage>
</organism>
<feature type="chain" id="PRO_5023934029" description="DUF4367 domain-containing protein" evidence="1">
    <location>
        <begin position="29"/>
        <end position="170"/>
    </location>
</feature>
<keyword evidence="1" id="KW-0732">Signal</keyword>
<feature type="signal peptide" evidence="1">
    <location>
        <begin position="1"/>
        <end position="28"/>
    </location>
</feature>
<evidence type="ECO:0000313" key="2">
    <source>
        <dbReference type="EMBL" id="QFF99737.1"/>
    </source>
</evidence>
<reference evidence="2 3" key="1">
    <citation type="submission" date="2018-07" db="EMBL/GenBank/DDBJ databases">
        <title>Complete genome sequence of Psychrobacillus sp. PB01, isolated from iceberg, and comparative genome analysis of Psychrobacillus strains.</title>
        <authorList>
            <person name="Lee P.C."/>
        </authorList>
    </citation>
    <scope>NUCLEOTIDE SEQUENCE [LARGE SCALE GENOMIC DNA]</scope>
    <source>
        <strain evidence="2 3">PB01</strain>
    </source>
</reference>